<dbReference type="RefSeq" id="WP_253359644.1">
    <property type="nucleotide sequence ID" value="NZ_JAIULA010000005.1"/>
</dbReference>
<dbReference type="EMBL" id="JAIULA010000005">
    <property type="protein sequence ID" value="MCP0886485.1"/>
    <property type="molecule type" value="Genomic_DNA"/>
</dbReference>
<feature type="transmembrane region" description="Helical" evidence="2">
    <location>
        <begin position="47"/>
        <end position="68"/>
    </location>
</feature>
<feature type="compositionally biased region" description="Basic and acidic residues" evidence="1">
    <location>
        <begin position="11"/>
        <end position="35"/>
    </location>
</feature>
<comment type="caution">
    <text evidence="3">The sequence shown here is derived from an EMBL/GenBank/DDBJ whole genome shotgun (WGS) entry which is preliminary data.</text>
</comment>
<dbReference type="AlphaFoldDB" id="A0A9X2JLD3"/>
<proteinExistence type="predicted"/>
<feature type="region of interest" description="Disordered" evidence="1">
    <location>
        <begin position="1"/>
        <end position="35"/>
    </location>
</feature>
<evidence type="ECO:0000256" key="1">
    <source>
        <dbReference type="SAM" id="MobiDB-lite"/>
    </source>
</evidence>
<dbReference type="Proteomes" id="UP001139006">
    <property type="component" value="Unassembled WGS sequence"/>
</dbReference>
<keyword evidence="2" id="KW-0812">Transmembrane</keyword>
<organism evidence="3 4">
    <name type="scientific">Ligilactobacillus ubinensis</name>
    <dbReference type="NCBI Taxonomy" id="2876789"/>
    <lineage>
        <taxon>Bacteria</taxon>
        <taxon>Bacillati</taxon>
        <taxon>Bacillota</taxon>
        <taxon>Bacilli</taxon>
        <taxon>Lactobacillales</taxon>
        <taxon>Lactobacillaceae</taxon>
        <taxon>Ligilactobacillus</taxon>
    </lineage>
</organism>
<gene>
    <name evidence="3" type="ORF">LB941_03925</name>
</gene>
<protein>
    <submittedName>
        <fullName evidence="3">Uncharacterized protein</fullName>
    </submittedName>
</protein>
<name>A0A9X2JLD3_9LACO</name>
<evidence type="ECO:0000313" key="4">
    <source>
        <dbReference type="Proteomes" id="UP001139006"/>
    </source>
</evidence>
<reference evidence="3 4" key="1">
    <citation type="journal article" date="2023" name="Int. J. Syst. Evol. Microbiol.">
        <title>Ligilactobacillus ubinensis sp. nov., a novel species isolated from the wild ferment of a durian fruit (Durio zibethinus).</title>
        <authorList>
            <person name="Heng Y.C."/>
            <person name="Menon N."/>
            <person name="Chen B."/>
            <person name="Loo B.Z.L."/>
            <person name="Wong G.W.J."/>
            <person name="Lim A.C.H."/>
            <person name="Silvaraju S."/>
            <person name="Kittelmann S."/>
        </authorList>
    </citation>
    <scope>NUCLEOTIDE SEQUENCE [LARGE SCALE GENOMIC DNA]</scope>
    <source>
        <strain evidence="3 4">WILCCON 0076</strain>
    </source>
</reference>
<sequence>MTDQNFSRRSKNTDRKEEAEPISRTKAREEQKQSLEQEKITHLKRKLNYIIAALIVMLLFVLLFMRFINF</sequence>
<keyword evidence="2" id="KW-1133">Transmembrane helix</keyword>
<keyword evidence="4" id="KW-1185">Reference proteome</keyword>
<evidence type="ECO:0000313" key="3">
    <source>
        <dbReference type="EMBL" id="MCP0886485.1"/>
    </source>
</evidence>
<evidence type="ECO:0000256" key="2">
    <source>
        <dbReference type="SAM" id="Phobius"/>
    </source>
</evidence>
<accession>A0A9X2JLD3</accession>
<keyword evidence="2" id="KW-0472">Membrane</keyword>